<evidence type="ECO:0000313" key="2">
    <source>
        <dbReference type="EMBL" id="CAK9878414.1"/>
    </source>
</evidence>
<accession>A0ABP1BQU2</accession>
<reference evidence="2" key="1">
    <citation type="submission" date="2024-03" db="EMBL/GenBank/DDBJ databases">
        <authorList>
            <consortium name="ELIXIR-Norway"/>
            <consortium name="Elixir Norway"/>
        </authorList>
    </citation>
    <scope>NUCLEOTIDE SEQUENCE</scope>
</reference>
<evidence type="ECO:0000256" key="1">
    <source>
        <dbReference type="SAM" id="MobiDB-lite"/>
    </source>
</evidence>
<proteinExistence type="predicted"/>
<organism evidence="2 3">
    <name type="scientific">Sphagnum jensenii</name>
    <dbReference type="NCBI Taxonomy" id="128206"/>
    <lineage>
        <taxon>Eukaryota</taxon>
        <taxon>Viridiplantae</taxon>
        <taxon>Streptophyta</taxon>
        <taxon>Embryophyta</taxon>
        <taxon>Bryophyta</taxon>
        <taxon>Sphagnophytina</taxon>
        <taxon>Sphagnopsida</taxon>
        <taxon>Sphagnales</taxon>
        <taxon>Sphagnaceae</taxon>
        <taxon>Sphagnum</taxon>
    </lineage>
</organism>
<sequence length="417" mass="46762">MGSRPMGRTLYMDVLNWIQKFWDVSSKEKDQWRALADADKAVDEFVAAARGSNMQIVVVIDADVKTDQAIEKWYTRREKELRNERRSVVLGVDIFLFESFQKNGVHVVRPIGADADDVLAALAVGNSGIVLSRDRDFFAYDQLIDVCTNFFVRRGKLILDPIISSGTNPNLNIKKRQVQLELANTALSNESTWSLGVISKYRPSLRNGLVLRGVSSSSDKTMGNLHTIARPLRAAAYSIIGEQWALEKVPEWCEETQEVVWTLVEVAADPTLVGLLSTPQAVVAWLEEHETSRPLEQWRKMEHQFNLHALAAELSVVASLGERTMHQCMELFSNQKRPKLNLKPRSQHAQTDKKTACAAPASRQSIFGTGRPRELVLADRSSHDTRNGESTMDPTLTPPAILDMTEVMNSLVCNQHL</sequence>
<feature type="region of interest" description="Disordered" evidence="1">
    <location>
        <begin position="339"/>
        <end position="361"/>
    </location>
</feature>
<evidence type="ECO:0000313" key="3">
    <source>
        <dbReference type="Proteomes" id="UP001497522"/>
    </source>
</evidence>
<evidence type="ECO:0008006" key="4">
    <source>
        <dbReference type="Google" id="ProtNLM"/>
    </source>
</evidence>
<name>A0ABP1BQU2_9BRYO</name>
<keyword evidence="3" id="KW-1185">Reference proteome</keyword>
<gene>
    <name evidence="2" type="ORF">CSSPJE1EN2_LOCUS20200</name>
</gene>
<protein>
    <recommendedName>
        <fullName evidence="4">Asteroid domain-containing protein</fullName>
    </recommendedName>
</protein>
<dbReference type="EMBL" id="OZ023707">
    <property type="protein sequence ID" value="CAK9878414.1"/>
    <property type="molecule type" value="Genomic_DNA"/>
</dbReference>
<dbReference type="Proteomes" id="UP001497522">
    <property type="component" value="Chromosome 6"/>
</dbReference>